<protein>
    <submittedName>
        <fullName evidence="7">TonB, C-terminal</fullName>
    </submittedName>
</protein>
<feature type="compositionally biased region" description="Basic and acidic residues" evidence="5">
    <location>
        <begin position="100"/>
        <end position="210"/>
    </location>
</feature>
<feature type="region of interest" description="Disordered" evidence="5">
    <location>
        <begin position="63"/>
        <end position="226"/>
    </location>
</feature>
<evidence type="ECO:0000313" key="8">
    <source>
        <dbReference type="Proteomes" id="UP000025241"/>
    </source>
</evidence>
<dbReference type="SUPFAM" id="SSF74653">
    <property type="entry name" value="TolA/TonB C-terminal domain"/>
    <property type="match status" value="1"/>
</dbReference>
<accession>A0A024HDR2</accession>
<feature type="transmembrane region" description="Helical" evidence="6">
    <location>
        <begin position="12"/>
        <end position="36"/>
    </location>
</feature>
<keyword evidence="4 6" id="KW-0472">Membrane</keyword>
<evidence type="ECO:0000256" key="6">
    <source>
        <dbReference type="SAM" id="Phobius"/>
    </source>
</evidence>
<dbReference type="GO" id="GO:0016020">
    <property type="term" value="C:membrane"/>
    <property type="evidence" value="ECO:0007669"/>
    <property type="project" value="UniProtKB-SubCell"/>
</dbReference>
<dbReference type="PATRIC" id="fig|1301098.3.peg.1383"/>
<sequence>MKQLERSPSESYFWPAVLAVALHVLIFAMLFVSWAMTPELPPARPIVQATLYQLKSKSQATQQTNQKIAGEAKKTSAKQYEVEQLEQKKVEQEAVAAKAAEQKKADEARKAAEAEKAEEAAKAAEAKKAADAAKKAAEAKAAAEKQQADIAKKKAEEEAKKEAAEEAKKQAAEDAKKKAAEEAKKQAEEKAKKLAAAKEAEKKAAADAAKKKAAAQQAAKKAQEDKKAQALAELLSDDTQRQQALADEQGNEVAGNFDDLIRSRVSEGWSRPPSARNGMSVIVQINMLPDGTITNASVARSSGDKAFDSSAVNAVKNVGRITEMQGLSPKDFNPYRSFKMTFTPEDLTL</sequence>
<evidence type="ECO:0000313" key="7">
    <source>
        <dbReference type="EMBL" id="CDF82754.1"/>
    </source>
</evidence>
<dbReference type="GO" id="GO:0043213">
    <property type="term" value="P:bacteriocin transport"/>
    <property type="evidence" value="ECO:0007669"/>
    <property type="project" value="InterPro"/>
</dbReference>
<dbReference type="Pfam" id="PF13103">
    <property type="entry name" value="TonB_2"/>
    <property type="match status" value="1"/>
</dbReference>
<evidence type="ECO:0000256" key="4">
    <source>
        <dbReference type="ARBA" id="ARBA00023136"/>
    </source>
</evidence>
<dbReference type="AlphaFoldDB" id="A0A024HDR2"/>
<organism evidence="7 8">
    <name type="scientific">Pseudomonas knackmussii (strain DSM 6978 / CCUG 54928 / LMG 23759 / B13)</name>
    <dbReference type="NCBI Taxonomy" id="1301098"/>
    <lineage>
        <taxon>Bacteria</taxon>
        <taxon>Pseudomonadati</taxon>
        <taxon>Pseudomonadota</taxon>
        <taxon>Gammaproteobacteria</taxon>
        <taxon>Pseudomonadales</taxon>
        <taxon>Pseudomonadaceae</taxon>
        <taxon>Pseudomonas</taxon>
    </lineage>
</organism>
<dbReference type="EMBL" id="HG322950">
    <property type="protein sequence ID" value="CDF82754.1"/>
    <property type="molecule type" value="Genomic_DNA"/>
</dbReference>
<dbReference type="NCBIfam" id="TIGR01352">
    <property type="entry name" value="tonB_Cterm"/>
    <property type="match status" value="1"/>
</dbReference>
<reference evidence="7 8" key="2">
    <citation type="submission" date="2014-05" db="EMBL/GenBank/DDBJ databases">
        <title>Genome sequence of the 3-chlorobenzoate degrading bacterium Pseudomonas knackmussii B13 shows multiple evidence for horizontal gene transfer.</title>
        <authorList>
            <person name="Miyazaki R."/>
            <person name="Bertelli C."/>
            <person name="Falquet L."/>
            <person name="Robinson-Rechavi M."/>
            <person name="Gharib W."/>
            <person name="Roy S."/>
            <person name="Van der Meer J.R."/>
        </authorList>
    </citation>
    <scope>NUCLEOTIDE SEQUENCE [LARGE SCALE GENOMIC DNA]</scope>
    <source>
        <strain evidence="7 8">B13</strain>
    </source>
</reference>
<dbReference type="OrthoDB" id="9779830at2"/>
<dbReference type="Gene3D" id="3.30.1150.10">
    <property type="match status" value="1"/>
</dbReference>
<comment type="subcellular location">
    <subcellularLocation>
        <location evidence="1">Membrane</location>
        <topology evidence="1">Single-pass membrane protein</topology>
    </subcellularLocation>
</comment>
<evidence type="ECO:0000256" key="3">
    <source>
        <dbReference type="ARBA" id="ARBA00022989"/>
    </source>
</evidence>
<dbReference type="NCBIfam" id="TIGR02794">
    <property type="entry name" value="tolA_full"/>
    <property type="match status" value="1"/>
</dbReference>
<dbReference type="eggNOG" id="COG0810">
    <property type="taxonomic scope" value="Bacteria"/>
</dbReference>
<proteinExistence type="predicted"/>
<evidence type="ECO:0000256" key="5">
    <source>
        <dbReference type="SAM" id="MobiDB-lite"/>
    </source>
</evidence>
<dbReference type="HOGENOM" id="CLU_038804_1_0_6"/>
<keyword evidence="3 6" id="KW-1133">Transmembrane helix</keyword>
<dbReference type="STRING" id="1301098.PKB_1391"/>
<keyword evidence="8" id="KW-1185">Reference proteome</keyword>
<dbReference type="InterPro" id="IPR006260">
    <property type="entry name" value="TonB/TolA_C"/>
</dbReference>
<gene>
    <name evidence="7" type="ORF">PKB_1391</name>
</gene>
<dbReference type="GO" id="GO:0019534">
    <property type="term" value="F:toxin transmembrane transporter activity"/>
    <property type="evidence" value="ECO:0007669"/>
    <property type="project" value="InterPro"/>
</dbReference>
<evidence type="ECO:0000256" key="1">
    <source>
        <dbReference type="ARBA" id="ARBA00004167"/>
    </source>
</evidence>
<name>A0A024HDR2_PSEKB</name>
<dbReference type="Proteomes" id="UP000025241">
    <property type="component" value="Chromosome I"/>
</dbReference>
<dbReference type="KEGG" id="pkc:PKB_1391"/>
<dbReference type="InterPro" id="IPR014161">
    <property type="entry name" value="Tol-Pal_TolA"/>
</dbReference>
<keyword evidence="2 6" id="KW-0812">Transmembrane</keyword>
<reference evidence="7 8" key="1">
    <citation type="submission" date="2013-03" db="EMBL/GenBank/DDBJ databases">
        <authorList>
            <person name="Linke B."/>
        </authorList>
    </citation>
    <scope>NUCLEOTIDE SEQUENCE [LARGE SCALE GENOMIC DNA]</scope>
    <source>
        <strain evidence="7 8">B13</strain>
    </source>
</reference>
<evidence type="ECO:0000256" key="2">
    <source>
        <dbReference type="ARBA" id="ARBA00022692"/>
    </source>
</evidence>